<evidence type="ECO:0000313" key="8">
    <source>
        <dbReference type="Proteomes" id="UP001250214"/>
    </source>
</evidence>
<dbReference type="InterPro" id="IPR011006">
    <property type="entry name" value="CheY-like_superfamily"/>
</dbReference>
<feature type="region of interest" description="Disordered" evidence="4">
    <location>
        <begin position="389"/>
        <end position="413"/>
    </location>
</feature>
<keyword evidence="1" id="KW-0547">Nucleotide-binding</keyword>
<feature type="transmembrane region" description="Helical" evidence="5">
    <location>
        <begin position="433"/>
        <end position="453"/>
    </location>
</feature>
<dbReference type="Gene3D" id="3.40.50.2300">
    <property type="match status" value="1"/>
</dbReference>
<evidence type="ECO:0000256" key="4">
    <source>
        <dbReference type="SAM" id="MobiDB-lite"/>
    </source>
</evidence>
<keyword evidence="2" id="KW-0067">ATP-binding</keyword>
<dbReference type="Gene3D" id="3.40.50.300">
    <property type="entry name" value="P-loop containing nucleotide triphosphate hydrolases"/>
    <property type="match status" value="1"/>
</dbReference>
<dbReference type="SUPFAM" id="SSF52540">
    <property type="entry name" value="P-loop containing nucleoside triphosphate hydrolases"/>
    <property type="match status" value="1"/>
</dbReference>
<evidence type="ECO:0000256" key="3">
    <source>
        <dbReference type="PROSITE-ProRule" id="PRU00169"/>
    </source>
</evidence>
<gene>
    <name evidence="7" type="ORF">RIF23_11670</name>
</gene>
<evidence type="ECO:0000313" key="7">
    <source>
        <dbReference type="EMBL" id="MDS1270957.1"/>
    </source>
</evidence>
<keyword evidence="5" id="KW-1133">Transmembrane helix</keyword>
<dbReference type="EMBL" id="JAVLVT010000005">
    <property type="protein sequence ID" value="MDS1270957.1"/>
    <property type="molecule type" value="Genomic_DNA"/>
</dbReference>
<name>A0ABU2H6M5_9ACTN</name>
<reference evidence="8" key="1">
    <citation type="submission" date="2023-07" db="EMBL/GenBank/DDBJ databases">
        <title>Novel species in the genus Lipingzhangella isolated from Sambhar Salt Lake.</title>
        <authorList>
            <person name="Jiya N."/>
            <person name="Kajale S."/>
            <person name="Sharma A."/>
        </authorList>
    </citation>
    <scope>NUCLEOTIDE SEQUENCE [LARGE SCALE GENOMIC DNA]</scope>
    <source>
        <strain evidence="8">LS1_29</strain>
    </source>
</reference>
<dbReference type="PANTHER" id="PTHR43384:SF6">
    <property type="entry name" value="SEPTUM SITE-DETERMINING PROTEIN MIND HOMOLOG, CHLOROPLASTIC"/>
    <property type="match status" value="1"/>
</dbReference>
<feature type="domain" description="Response regulatory" evidence="6">
    <location>
        <begin position="4"/>
        <end position="121"/>
    </location>
</feature>
<proteinExistence type="predicted"/>
<keyword evidence="5" id="KW-0472">Membrane</keyword>
<sequence length="536" mass="57401">MNYRVLLAVPSDEIENSLVARFQELSDWDVVSVQRSSRELTDMVIELADADVVVIHHELGPLPVLDLIRDLSRNQPQLAIILLVDETTPELFSNAMEAGVRGVLASDAPLDELNTRLSAAAEWSRTLRRHLEAASRDTPASGPRGSIVTVSGAKGGVGTTTVALHTALAAAQSGRTVCLVDLDLPSGDLPSYLDQSHRRGIIDLAEAGDDISAAMLADTLYVHPTGLHVLLAPAHGERSEDVTARSTRQILGALRSRYELVIVDCSATMTEATAIAVELADSTVVALTPDLAALRGAQRLLSMWERLQIRQKRDCHAVLVRHNRRSEIQPDFTRKLLNCQVLETAIPARYWALEEATNTGDPSRVSDDQLRRAYGQVASELGLVRTTAAAPQPAAAPNGDQRRSGGLTGLFGGARGRRDRGGVLVEFTAAVPMLLLALVVVLQVMILGLAWLYTSHGASEGARQAAVTPGNTERIEEEVGKRIHGSFGEDVEVTVLDSGEAAGVRVTVDVPVLIPGVDDTWTVGNEGYIAPSGAPE</sequence>
<comment type="caution">
    <text evidence="3">Lacks conserved residue(s) required for the propagation of feature annotation.</text>
</comment>
<dbReference type="InterPro" id="IPR027417">
    <property type="entry name" value="P-loop_NTPase"/>
</dbReference>
<dbReference type="InterPro" id="IPR050625">
    <property type="entry name" value="ParA/MinD_ATPase"/>
</dbReference>
<dbReference type="Pfam" id="PF13614">
    <property type="entry name" value="AAA_31"/>
    <property type="match status" value="1"/>
</dbReference>
<organism evidence="7 8">
    <name type="scientific">Lipingzhangella rawalii</name>
    <dbReference type="NCBI Taxonomy" id="2055835"/>
    <lineage>
        <taxon>Bacteria</taxon>
        <taxon>Bacillati</taxon>
        <taxon>Actinomycetota</taxon>
        <taxon>Actinomycetes</taxon>
        <taxon>Streptosporangiales</taxon>
        <taxon>Nocardiopsidaceae</taxon>
        <taxon>Lipingzhangella</taxon>
    </lineage>
</organism>
<dbReference type="InterPro" id="IPR025669">
    <property type="entry name" value="AAA_dom"/>
</dbReference>
<evidence type="ECO:0000259" key="6">
    <source>
        <dbReference type="PROSITE" id="PS50110"/>
    </source>
</evidence>
<dbReference type="Proteomes" id="UP001250214">
    <property type="component" value="Unassembled WGS sequence"/>
</dbReference>
<evidence type="ECO:0000256" key="2">
    <source>
        <dbReference type="ARBA" id="ARBA00022840"/>
    </source>
</evidence>
<dbReference type="PANTHER" id="PTHR43384">
    <property type="entry name" value="SEPTUM SITE-DETERMINING PROTEIN MIND HOMOLOG, CHLOROPLASTIC-RELATED"/>
    <property type="match status" value="1"/>
</dbReference>
<accession>A0ABU2H6M5</accession>
<evidence type="ECO:0000256" key="5">
    <source>
        <dbReference type="SAM" id="Phobius"/>
    </source>
</evidence>
<dbReference type="SUPFAM" id="SSF52172">
    <property type="entry name" value="CheY-like"/>
    <property type="match status" value="1"/>
</dbReference>
<keyword evidence="5" id="KW-0812">Transmembrane</keyword>
<dbReference type="PROSITE" id="PS50110">
    <property type="entry name" value="RESPONSE_REGULATORY"/>
    <property type="match status" value="1"/>
</dbReference>
<dbReference type="RefSeq" id="WP_310912510.1">
    <property type="nucleotide sequence ID" value="NZ_JAVLVT010000005.1"/>
</dbReference>
<protein>
    <submittedName>
        <fullName evidence="7">AAA family ATPase</fullName>
    </submittedName>
</protein>
<keyword evidence="8" id="KW-1185">Reference proteome</keyword>
<evidence type="ECO:0000256" key="1">
    <source>
        <dbReference type="ARBA" id="ARBA00022741"/>
    </source>
</evidence>
<dbReference type="InterPro" id="IPR001789">
    <property type="entry name" value="Sig_transdc_resp-reg_receiver"/>
</dbReference>
<comment type="caution">
    <text evidence="7">The sequence shown here is derived from an EMBL/GenBank/DDBJ whole genome shotgun (WGS) entry which is preliminary data.</text>
</comment>